<proteinExistence type="predicted"/>
<protein>
    <recommendedName>
        <fullName evidence="3">DUF5723 domain-containing protein</fullName>
    </recommendedName>
</protein>
<name>A0A1W2AGC1_9FLAO</name>
<evidence type="ECO:0000313" key="2">
    <source>
        <dbReference type="Proteomes" id="UP000192393"/>
    </source>
</evidence>
<organism evidence="1 2">
    <name type="scientific">Moheibacter sediminis</name>
    <dbReference type="NCBI Taxonomy" id="1434700"/>
    <lineage>
        <taxon>Bacteria</taxon>
        <taxon>Pseudomonadati</taxon>
        <taxon>Bacteroidota</taxon>
        <taxon>Flavobacteriia</taxon>
        <taxon>Flavobacteriales</taxon>
        <taxon>Weeksellaceae</taxon>
        <taxon>Moheibacter</taxon>
    </lineage>
</organism>
<dbReference type="AlphaFoldDB" id="A0A1W2AGC1"/>
<reference evidence="1 2" key="1">
    <citation type="submission" date="2017-04" db="EMBL/GenBank/DDBJ databases">
        <authorList>
            <person name="Afonso C.L."/>
            <person name="Miller P.J."/>
            <person name="Scott M.A."/>
            <person name="Spackman E."/>
            <person name="Goraichik I."/>
            <person name="Dimitrov K.M."/>
            <person name="Suarez D.L."/>
            <person name="Swayne D.E."/>
        </authorList>
    </citation>
    <scope>NUCLEOTIDE SEQUENCE [LARGE SCALE GENOMIC DNA]</scope>
    <source>
        <strain evidence="1 2">CGMCC 1.12708</strain>
    </source>
</reference>
<dbReference type="RefSeq" id="WP_143736378.1">
    <property type="nucleotide sequence ID" value="NZ_FWXS01000004.1"/>
</dbReference>
<keyword evidence="2" id="KW-1185">Reference proteome</keyword>
<gene>
    <name evidence="1" type="ORF">SAMN06296427_104126</name>
</gene>
<evidence type="ECO:0008006" key="3">
    <source>
        <dbReference type="Google" id="ProtNLM"/>
    </source>
</evidence>
<dbReference type="EMBL" id="FWXS01000004">
    <property type="protein sequence ID" value="SMC59542.1"/>
    <property type="molecule type" value="Genomic_DNA"/>
</dbReference>
<dbReference type="OrthoDB" id="9805336at2"/>
<accession>A0A1W2AGC1</accession>
<evidence type="ECO:0000313" key="1">
    <source>
        <dbReference type="EMBL" id="SMC59542.1"/>
    </source>
</evidence>
<dbReference type="Proteomes" id="UP000192393">
    <property type="component" value="Unassembled WGS sequence"/>
</dbReference>
<sequence>MKFRGEQRLYFLGIYIFSNLTFAQDPIIFNNDRYSGISTVGISPTQPFLNPNGWDVHIFSENIFANSDYIYISETSLLGLTSGGIKSADISNGITGENTAKISDYYNHDKFGYHISSDLMGPSFSLNLNIFEKDFSVGLFTRLRIQSSAKEIDNYLQYTNQEITEPVLYDLSPFKTNFMNWAEVGLNLSTEIFPYSQYQWIVGVNLKYEMGLDAFYVNNKENAVMRREYLPNPEDPEQNIKTLYASDFDVEVGYATSYNFDADRYEFNPKGKGFGIDLGIAIVNPDRWEESYDFKMSLNALDIGYVNFTGNVHNFIGDNLRYTNNPVFDDVDFESPEQFAQLISNEIYGNPTESLKSNAFKIGLPTSIHFNLSKNVGENQFLNFDLIQRAPIFENSLKRANIANISYSVQKPGIGYGASLSTYEYETIQMGGFLRWGPLVIGSENILPIFVRHKKLHALDFYIGLKLYPLWDNDMKRRSREDCKC</sequence>
<dbReference type="STRING" id="1434700.SAMN06296427_104126"/>